<dbReference type="Proteomes" id="UP000197361">
    <property type="component" value="Unassembled WGS sequence"/>
</dbReference>
<proteinExistence type="predicted"/>
<reference evidence="1 2" key="1">
    <citation type="journal article" date="2010" name="Int. J. Syst. Evol. Microbiol.">
        <title>Sphingopyxis bauzanensis sp. nov., a psychrophilic bacterium isolated from soil.</title>
        <authorList>
            <person name="Zhang D.C."/>
            <person name="Liu H.C."/>
            <person name="Xin Y.H."/>
            <person name="Zhou Y.G."/>
            <person name="Schinner F."/>
            <person name="Margesin R."/>
        </authorList>
    </citation>
    <scope>NUCLEOTIDE SEQUENCE [LARGE SCALE GENOMIC DNA]</scope>
    <source>
        <strain evidence="1 2">DSM 22271</strain>
    </source>
</reference>
<gene>
    <name evidence="1" type="ORF">CDQ92_19010</name>
</gene>
<sequence>MSRQRRRSRRQIKLPSVNITGKGLGLASIATLMGLASFAAAASNIGIPLSAFRWAAPFGYPEMKMIDKHDAAIMAKAPSVANAMKHVETRRALLVLAPLSSSLMRSIGLGLNAAGNKQAADRAMVAAGRLSRRDGLTQTWLANSALRKSQTTAGLKHFDIFLRTYKPSETAAVINQLVAVLSYPDARKELVRYVDPANPWYARFMGAAVARAPSSAHVAELLLGAKKVPDGEFLRGHYALLFERLIREKAYTQAIRLYPRLPGAKAEVLRTVAVTPETLSVGYNPAIWAFSDHSDQGGSPLESKNGGALEFYAIPDTIGVAGQKLIEFPNHAMPQTLYWSIAERTVNGGSSAQWKLRCLTSETETTVQTVNLLAAKTGTLMRLAVPAGCRLAVLEMHMTGGIGRDPARIVVDRLALAGATPAAAIARPAE</sequence>
<evidence type="ECO:0000313" key="1">
    <source>
        <dbReference type="EMBL" id="OWQ94102.1"/>
    </source>
</evidence>
<name>A0A246JNB3_9SPHN</name>
<accession>A0A246JNB3</accession>
<comment type="caution">
    <text evidence="1">The sequence shown here is derived from an EMBL/GenBank/DDBJ whole genome shotgun (WGS) entry which is preliminary data.</text>
</comment>
<dbReference type="AlphaFoldDB" id="A0A246JNB3"/>
<protein>
    <submittedName>
        <fullName evidence="1">Uncharacterized protein</fullName>
    </submittedName>
</protein>
<evidence type="ECO:0000313" key="2">
    <source>
        <dbReference type="Proteomes" id="UP000197361"/>
    </source>
</evidence>
<keyword evidence="2" id="KW-1185">Reference proteome</keyword>
<dbReference type="EMBL" id="NISK01000005">
    <property type="protein sequence ID" value="OWQ94102.1"/>
    <property type="molecule type" value="Genomic_DNA"/>
</dbReference>
<organism evidence="1 2">
    <name type="scientific">Sphingopyxis bauzanensis</name>
    <dbReference type="NCBI Taxonomy" id="651663"/>
    <lineage>
        <taxon>Bacteria</taxon>
        <taxon>Pseudomonadati</taxon>
        <taxon>Pseudomonadota</taxon>
        <taxon>Alphaproteobacteria</taxon>
        <taxon>Sphingomonadales</taxon>
        <taxon>Sphingomonadaceae</taxon>
        <taxon>Sphingopyxis</taxon>
    </lineage>
</organism>